<keyword evidence="3" id="KW-1185">Reference proteome</keyword>
<proteinExistence type="predicted"/>
<dbReference type="EMBL" id="UZAM01015364">
    <property type="protein sequence ID" value="VDP38614.1"/>
    <property type="molecule type" value="Genomic_DNA"/>
</dbReference>
<reference evidence="4" key="1">
    <citation type="submission" date="2016-06" db="UniProtKB">
        <authorList>
            <consortium name="WormBaseParasite"/>
        </authorList>
    </citation>
    <scope>IDENTIFICATION</scope>
</reference>
<dbReference type="Proteomes" id="UP000270296">
    <property type="component" value="Unassembled WGS sequence"/>
</dbReference>
<evidence type="ECO:0000313" key="2">
    <source>
        <dbReference type="EMBL" id="VDP38614.1"/>
    </source>
</evidence>
<accession>A0A183J5X3</accession>
<sequence>MVEIPAALVFEVASRSTSSCLPQIRTTAQRKDKYGTPAGQDRPIGRPSLNLCRNTTSTTESMGSLKCCSAGTKFNRRISSRIRSGNTAKVTRDDGDGIRRWWRHFLHLRPTDLHDNMV</sequence>
<dbReference type="AlphaFoldDB" id="A0A183J5X3"/>
<evidence type="ECO:0000313" key="4">
    <source>
        <dbReference type="WBParaSite" id="SBAD_0001165501-mRNA-1"/>
    </source>
</evidence>
<reference evidence="2 3" key="2">
    <citation type="submission" date="2018-11" db="EMBL/GenBank/DDBJ databases">
        <authorList>
            <consortium name="Pathogen Informatics"/>
        </authorList>
    </citation>
    <scope>NUCLEOTIDE SEQUENCE [LARGE SCALE GENOMIC DNA]</scope>
</reference>
<dbReference type="WBParaSite" id="SBAD_0001165501-mRNA-1">
    <property type="protein sequence ID" value="SBAD_0001165501-mRNA-1"/>
    <property type="gene ID" value="SBAD_0001165501"/>
</dbReference>
<organism evidence="4">
    <name type="scientific">Soboliphyme baturini</name>
    <dbReference type="NCBI Taxonomy" id="241478"/>
    <lineage>
        <taxon>Eukaryota</taxon>
        <taxon>Metazoa</taxon>
        <taxon>Ecdysozoa</taxon>
        <taxon>Nematoda</taxon>
        <taxon>Enoplea</taxon>
        <taxon>Dorylaimia</taxon>
        <taxon>Dioctophymatida</taxon>
        <taxon>Dioctophymatoidea</taxon>
        <taxon>Soboliphymatidae</taxon>
        <taxon>Soboliphyme</taxon>
    </lineage>
</organism>
<protein>
    <submittedName>
        <fullName evidence="2 4">Uncharacterized protein</fullName>
    </submittedName>
</protein>
<feature type="region of interest" description="Disordered" evidence="1">
    <location>
        <begin position="27"/>
        <end position="50"/>
    </location>
</feature>
<name>A0A183J5X3_9BILA</name>
<evidence type="ECO:0000256" key="1">
    <source>
        <dbReference type="SAM" id="MobiDB-lite"/>
    </source>
</evidence>
<evidence type="ECO:0000313" key="3">
    <source>
        <dbReference type="Proteomes" id="UP000270296"/>
    </source>
</evidence>
<gene>
    <name evidence="2" type="ORF">SBAD_LOCUS11271</name>
</gene>